<feature type="compositionally biased region" description="Basic residues" evidence="9">
    <location>
        <begin position="802"/>
        <end position="818"/>
    </location>
</feature>
<evidence type="ECO:0000256" key="3">
    <source>
        <dbReference type="ARBA" id="ARBA00022500"/>
    </source>
</evidence>
<dbReference type="InterPro" id="IPR033479">
    <property type="entry name" value="dCache_1"/>
</dbReference>
<keyword evidence="14" id="KW-1185">Reference proteome</keyword>
<keyword evidence="4 10" id="KW-0812">Transmembrane</keyword>
<dbReference type="Pfam" id="PF18947">
    <property type="entry name" value="HAMP_2"/>
    <property type="match status" value="1"/>
</dbReference>
<keyword evidence="2" id="KW-1003">Cell membrane</keyword>
<dbReference type="InterPro" id="IPR004089">
    <property type="entry name" value="MCPsignal_dom"/>
</dbReference>
<dbReference type="Pfam" id="PF02743">
    <property type="entry name" value="dCache_1"/>
    <property type="match status" value="1"/>
</dbReference>
<dbReference type="GO" id="GO:0005886">
    <property type="term" value="C:plasma membrane"/>
    <property type="evidence" value="ECO:0007669"/>
    <property type="project" value="UniProtKB-SubCell"/>
</dbReference>
<evidence type="ECO:0000256" key="2">
    <source>
        <dbReference type="ARBA" id="ARBA00022475"/>
    </source>
</evidence>
<feature type="domain" description="HAMP" evidence="12">
    <location>
        <begin position="335"/>
        <end position="387"/>
    </location>
</feature>
<dbReference type="AlphaFoldDB" id="A0A081C779"/>
<reference evidence="13" key="1">
    <citation type="journal article" date="2015" name="PeerJ">
        <title>First genomic representation of candidate bacterial phylum KSB3 points to enhanced environmental sensing as a trigger of wastewater bulking.</title>
        <authorList>
            <person name="Sekiguchi Y."/>
            <person name="Ohashi A."/>
            <person name="Parks D.H."/>
            <person name="Yamauchi T."/>
            <person name="Tyson G.W."/>
            <person name="Hugenholtz P."/>
        </authorList>
    </citation>
    <scope>NUCLEOTIDE SEQUENCE [LARGE SCALE GENOMIC DNA]</scope>
</reference>
<sequence>MIKWNLFSKFLAPTLSIIIIGLLVVTLISFYSSKAALHNALTHELAQIDNTLAKQLDEWLARIQYEVEQNSQREEFIAVLREGATLQTFTKANELLKNMQVGSGYNINLHIVGKDGWTRATSSDESVIEFLPKQEVQQHTTEKTKVVFEQYDQVILSKQFFGDRAYFLESMQGKSVISEVLKSRISGEPIVSVTAPIRYQNEILGMTFIALNLSEFSRQFIDPIQVGNEGYAYVLAADATVLAHPEKERILEEKLTKYDFGEALITQKQGFFEYVWKGNPKIVHLTTVARTGWIVAVGADLNDIFSPIVKIRNIITAISILILGVISLTIWLVVRGIVKPMIKGVDFAKAIAEGHLDVTLDVHQHDEVGILSEALRNMQTTIKDVLSETEHLTQSIQAGNLTTRGHAENFRGAWRELIMGINNVIEAFVAPFTVAASHIDRIAKGDIPERLTYQYQGDFNTLQNNLNSLIDAMNEITDIAEAIAIGNLSVTARERSEHDRLMQALNAMIRALNEVVALAEAIAEGDLIVDANERSEHDRLMQALNAMIERLHDIVTSVRLAADNVTNGSQQLSISAQQVAEGASEQSTAAEEASSSVEEMAANIRQNADNSLQTEKIATRAAEDARQAGQAVVQTVQAMNQIAKKVAIIEEIANQTRMLSLNATIEAARAHEHGRGFSVVASEVRALAERSQEAAEEITELTNSSVEIAGNAGKMLDQLVPDIQKTSELVLEISAASNEQSSGSEQINMAIQQLDQVIQQNASTSEEMASMAEQLAGQARQLQKIMTYFRVRDEEEQDSSRQKSRMSAHAPFHKRKNSLAHENGQEKSPSAPKHSDEDRNGALLDTEPHKDHYDEEFERF</sequence>
<feature type="domain" description="HAMP" evidence="12">
    <location>
        <begin position="506"/>
        <end position="556"/>
    </location>
</feature>
<keyword evidence="3" id="KW-0145">Chemotaxis</keyword>
<dbReference type="PANTHER" id="PTHR43531:SF11">
    <property type="entry name" value="METHYL-ACCEPTING CHEMOTAXIS PROTEIN 3"/>
    <property type="match status" value="1"/>
</dbReference>
<feature type="region of interest" description="Disordered" evidence="9">
    <location>
        <begin position="793"/>
        <end position="860"/>
    </location>
</feature>
<dbReference type="SMART" id="SM00304">
    <property type="entry name" value="HAMP"/>
    <property type="match status" value="3"/>
</dbReference>
<feature type="transmembrane region" description="Helical" evidence="10">
    <location>
        <begin position="12"/>
        <end position="31"/>
    </location>
</feature>
<evidence type="ECO:0000256" key="6">
    <source>
        <dbReference type="ARBA" id="ARBA00023136"/>
    </source>
</evidence>
<dbReference type="Gene3D" id="3.30.450.20">
    <property type="entry name" value="PAS domain"/>
    <property type="match status" value="1"/>
</dbReference>
<feature type="transmembrane region" description="Helical" evidence="10">
    <location>
        <begin position="314"/>
        <end position="334"/>
    </location>
</feature>
<dbReference type="Proteomes" id="UP000030661">
    <property type="component" value="Unassembled WGS sequence"/>
</dbReference>
<dbReference type="PROSITE" id="PS50885">
    <property type="entry name" value="HAMP"/>
    <property type="match status" value="3"/>
</dbReference>
<dbReference type="SMART" id="SM00283">
    <property type="entry name" value="MA"/>
    <property type="match status" value="1"/>
</dbReference>
<gene>
    <name evidence="13" type="ORF">U27_00331</name>
</gene>
<dbReference type="HOGENOM" id="CLU_000445_107_12_0"/>
<dbReference type="CDD" id="cd06225">
    <property type="entry name" value="HAMP"/>
    <property type="match status" value="2"/>
</dbReference>
<dbReference type="SUPFAM" id="SSF58104">
    <property type="entry name" value="Methyl-accepting chemotaxis protein (MCP) signaling domain"/>
    <property type="match status" value="1"/>
</dbReference>
<name>A0A081C779_VECG1</name>
<evidence type="ECO:0000313" key="14">
    <source>
        <dbReference type="Proteomes" id="UP000030661"/>
    </source>
</evidence>
<dbReference type="GO" id="GO:0004888">
    <property type="term" value="F:transmembrane signaling receptor activity"/>
    <property type="evidence" value="ECO:0007669"/>
    <property type="project" value="InterPro"/>
</dbReference>
<evidence type="ECO:0000313" key="13">
    <source>
        <dbReference type="EMBL" id="GAK60434.1"/>
    </source>
</evidence>
<evidence type="ECO:0000256" key="10">
    <source>
        <dbReference type="SAM" id="Phobius"/>
    </source>
</evidence>
<proteinExistence type="inferred from homology"/>
<evidence type="ECO:0000256" key="4">
    <source>
        <dbReference type="ARBA" id="ARBA00022692"/>
    </source>
</evidence>
<evidence type="ECO:0000256" key="7">
    <source>
        <dbReference type="ARBA" id="ARBA00029447"/>
    </source>
</evidence>
<dbReference type="CDD" id="cd12912">
    <property type="entry name" value="PDC2_MCP_like"/>
    <property type="match status" value="1"/>
</dbReference>
<feature type="domain" description="HAMP" evidence="12">
    <location>
        <begin position="426"/>
        <end position="478"/>
    </location>
</feature>
<dbReference type="EMBL" id="DF820473">
    <property type="protein sequence ID" value="GAK60434.1"/>
    <property type="molecule type" value="Genomic_DNA"/>
</dbReference>
<dbReference type="Gene3D" id="1.10.287.950">
    <property type="entry name" value="Methyl-accepting chemotaxis protein"/>
    <property type="match status" value="1"/>
</dbReference>
<dbReference type="PROSITE" id="PS50111">
    <property type="entry name" value="CHEMOTAXIS_TRANSDUC_2"/>
    <property type="match status" value="1"/>
</dbReference>
<comment type="similarity">
    <text evidence="7">Belongs to the methyl-accepting chemotaxis (MCP) protein family.</text>
</comment>
<feature type="compositionally biased region" description="Basic and acidic residues" evidence="9">
    <location>
        <begin position="833"/>
        <end position="860"/>
    </location>
</feature>
<dbReference type="InterPro" id="IPR003660">
    <property type="entry name" value="HAMP_dom"/>
</dbReference>
<accession>A0A081C779</accession>
<evidence type="ECO:0000256" key="9">
    <source>
        <dbReference type="SAM" id="MobiDB-lite"/>
    </source>
</evidence>
<evidence type="ECO:0000259" key="12">
    <source>
        <dbReference type="PROSITE" id="PS50885"/>
    </source>
</evidence>
<dbReference type="SUPFAM" id="SSF158472">
    <property type="entry name" value="HAMP domain-like"/>
    <property type="match status" value="1"/>
</dbReference>
<protein>
    <submittedName>
        <fullName evidence="13">Methyl-accepting chemotaxis sensory transducer</fullName>
    </submittedName>
</protein>
<dbReference type="Gene3D" id="1.20.120.1530">
    <property type="match status" value="1"/>
</dbReference>
<dbReference type="InterPro" id="IPR051310">
    <property type="entry name" value="MCP_chemotaxis"/>
</dbReference>
<feature type="domain" description="Methyl-accepting transducer" evidence="11">
    <location>
        <begin position="561"/>
        <end position="776"/>
    </location>
</feature>
<dbReference type="Pfam" id="PF00015">
    <property type="entry name" value="MCPsignal"/>
    <property type="match status" value="1"/>
</dbReference>
<dbReference type="GO" id="GO:0007165">
    <property type="term" value="P:signal transduction"/>
    <property type="evidence" value="ECO:0007669"/>
    <property type="project" value="UniProtKB-KW"/>
</dbReference>
<dbReference type="eggNOG" id="COG0840">
    <property type="taxonomic scope" value="Bacteria"/>
</dbReference>
<dbReference type="InterPro" id="IPR004090">
    <property type="entry name" value="Chemotax_Me-accpt_rcpt"/>
</dbReference>
<dbReference type="GO" id="GO:0006935">
    <property type="term" value="P:chemotaxis"/>
    <property type="evidence" value="ECO:0007669"/>
    <property type="project" value="UniProtKB-KW"/>
</dbReference>
<organism evidence="13">
    <name type="scientific">Vecturithrix granuli</name>
    <dbReference type="NCBI Taxonomy" id="1499967"/>
    <lineage>
        <taxon>Bacteria</taxon>
        <taxon>Candidatus Moduliflexota</taxon>
        <taxon>Candidatus Vecturitrichia</taxon>
        <taxon>Candidatus Vecturitrichales</taxon>
        <taxon>Candidatus Vecturitrichaceae</taxon>
        <taxon>Candidatus Vecturithrix</taxon>
    </lineage>
</organism>
<dbReference type="PANTHER" id="PTHR43531">
    <property type="entry name" value="PROTEIN ICFG"/>
    <property type="match status" value="1"/>
</dbReference>
<evidence type="ECO:0000256" key="8">
    <source>
        <dbReference type="PROSITE-ProRule" id="PRU00284"/>
    </source>
</evidence>
<dbReference type="PRINTS" id="PR00260">
    <property type="entry name" value="CHEMTRNSDUCR"/>
</dbReference>
<evidence type="ECO:0000259" key="11">
    <source>
        <dbReference type="PROSITE" id="PS50111"/>
    </source>
</evidence>
<comment type="subcellular location">
    <subcellularLocation>
        <location evidence="1">Cell membrane</location>
        <topology evidence="1">Multi-pass membrane protein</topology>
    </subcellularLocation>
</comment>
<dbReference type="Pfam" id="PF00672">
    <property type="entry name" value="HAMP"/>
    <property type="match status" value="2"/>
</dbReference>
<evidence type="ECO:0000256" key="1">
    <source>
        <dbReference type="ARBA" id="ARBA00004651"/>
    </source>
</evidence>
<keyword evidence="5 10" id="KW-1133">Transmembrane helix</keyword>
<keyword evidence="8" id="KW-0807">Transducer</keyword>
<evidence type="ECO:0000256" key="5">
    <source>
        <dbReference type="ARBA" id="ARBA00022989"/>
    </source>
</evidence>
<dbReference type="STRING" id="1499967.U27_00331"/>
<keyword evidence="6 10" id="KW-0472">Membrane</keyword>